<accession>A0ABQ9XR95</accession>
<proteinExistence type="predicted"/>
<keyword evidence="2" id="KW-1185">Reference proteome</keyword>
<dbReference type="EMBL" id="JARBJD010000082">
    <property type="protein sequence ID" value="KAK2954140.1"/>
    <property type="molecule type" value="Genomic_DNA"/>
</dbReference>
<comment type="caution">
    <text evidence="1">The sequence shown here is derived from an EMBL/GenBank/DDBJ whole genome shotgun (WGS) entry which is preliminary data.</text>
</comment>
<evidence type="ECO:0000313" key="1">
    <source>
        <dbReference type="EMBL" id="KAK2954140.1"/>
    </source>
</evidence>
<reference evidence="1 2" key="1">
    <citation type="journal article" date="2022" name="bioRxiv">
        <title>Genomics of Preaxostyla Flagellates Illuminates Evolutionary Transitions and the Path Towards Mitochondrial Loss.</title>
        <authorList>
            <person name="Novak L.V.F."/>
            <person name="Treitli S.C."/>
            <person name="Pyrih J."/>
            <person name="Halakuc P."/>
            <person name="Pipaliya S.V."/>
            <person name="Vacek V."/>
            <person name="Brzon O."/>
            <person name="Soukal P."/>
            <person name="Eme L."/>
            <person name="Dacks J.B."/>
            <person name="Karnkowska A."/>
            <person name="Elias M."/>
            <person name="Hampl V."/>
        </authorList>
    </citation>
    <scope>NUCLEOTIDE SEQUENCE [LARGE SCALE GENOMIC DNA]</scope>
    <source>
        <strain evidence="1">NAU3</strain>
        <tissue evidence="1">Gut</tissue>
    </source>
</reference>
<organism evidence="1 2">
    <name type="scientific">Blattamonas nauphoetae</name>
    <dbReference type="NCBI Taxonomy" id="2049346"/>
    <lineage>
        <taxon>Eukaryota</taxon>
        <taxon>Metamonada</taxon>
        <taxon>Preaxostyla</taxon>
        <taxon>Oxymonadida</taxon>
        <taxon>Blattamonas</taxon>
    </lineage>
</organism>
<sequence length="286" mass="32325">MDCSPFLNWMGDRRDSIHSKAIVFMSLVATVKSQPACIMVLISSGSQALTTAAMEMLSNLLLYCSPKTLLSLVKADLISEFVSTLNPQSLSFPEADDIHINAMDIIRLSVSRPTPNGLQQFGIEDDDEQQAVHETVLRQVLAPSEKYICHLCTNRYSIVDGLQSTLFLVLLAKLLRIYPSYQPTMNFVLHIPVVLTIPSCLTFFNTDGSIWYFLSSMIDTQREWNEKGGEERQTWKTVLQMLSMEGIEDVVEEKLQNDKQTDPGRSILDSSIEWNNLLGMHFPWRG</sequence>
<protein>
    <submittedName>
        <fullName evidence="1">Uncharacterized protein</fullName>
    </submittedName>
</protein>
<dbReference type="Proteomes" id="UP001281761">
    <property type="component" value="Unassembled WGS sequence"/>
</dbReference>
<evidence type="ECO:0000313" key="2">
    <source>
        <dbReference type="Proteomes" id="UP001281761"/>
    </source>
</evidence>
<name>A0ABQ9XR95_9EUKA</name>
<gene>
    <name evidence="1" type="ORF">BLNAU_10957</name>
</gene>